<dbReference type="Proteomes" id="UP000196475">
    <property type="component" value="Unassembled WGS sequence"/>
</dbReference>
<comment type="caution">
    <text evidence="1">The sequence shown here is derived from an EMBL/GenBank/DDBJ whole genome shotgun (WGS) entry which is preliminary data.</text>
</comment>
<evidence type="ECO:0008006" key="3">
    <source>
        <dbReference type="Google" id="ProtNLM"/>
    </source>
</evidence>
<dbReference type="GO" id="GO:0003677">
    <property type="term" value="F:DNA binding"/>
    <property type="evidence" value="ECO:0007669"/>
    <property type="project" value="InterPro"/>
</dbReference>
<evidence type="ECO:0000313" key="1">
    <source>
        <dbReference type="EMBL" id="OUM85765.1"/>
    </source>
</evidence>
<sequence length="72" mass="8574">MKRRRQLTPFGLRVKKRLLDLGITQKEFCREHQIPESRFSEMLSGKKTGLRYQRRVAQLLGISDGWQDESRL</sequence>
<proteinExistence type="predicted"/>
<gene>
    <name evidence="1" type="ORF">BAA01_06450</name>
</gene>
<reference evidence="2" key="1">
    <citation type="submission" date="2016-06" db="EMBL/GenBank/DDBJ databases">
        <authorList>
            <person name="Nascimento L."/>
            <person name="Pereira R.V."/>
            <person name="Martins L.F."/>
            <person name="Quaggio R.B."/>
            <person name="Silva A.M."/>
            <person name="Setubal J.C."/>
        </authorList>
    </citation>
    <scope>NUCLEOTIDE SEQUENCE [LARGE SCALE GENOMIC DNA]</scope>
</reference>
<dbReference type="EMBL" id="LZRT01000097">
    <property type="protein sequence ID" value="OUM85765.1"/>
    <property type="molecule type" value="Genomic_DNA"/>
</dbReference>
<dbReference type="Gene3D" id="1.10.260.40">
    <property type="entry name" value="lambda repressor-like DNA-binding domains"/>
    <property type="match status" value="1"/>
</dbReference>
<organism evidence="1 2">
    <name type="scientific">Bacillus thermozeamaize</name>
    <dbReference type="NCBI Taxonomy" id="230954"/>
    <lineage>
        <taxon>Bacteria</taxon>
        <taxon>Bacillati</taxon>
        <taxon>Bacillota</taxon>
        <taxon>Bacilli</taxon>
        <taxon>Bacillales</taxon>
        <taxon>Bacillaceae</taxon>
        <taxon>Bacillus</taxon>
    </lineage>
</organism>
<evidence type="ECO:0000313" key="2">
    <source>
        <dbReference type="Proteomes" id="UP000196475"/>
    </source>
</evidence>
<dbReference type="InterPro" id="IPR010982">
    <property type="entry name" value="Lambda_DNA-bd_dom_sf"/>
</dbReference>
<dbReference type="AlphaFoldDB" id="A0A1Y3PEH8"/>
<dbReference type="SUPFAM" id="SSF47413">
    <property type="entry name" value="lambda repressor-like DNA-binding domains"/>
    <property type="match status" value="1"/>
</dbReference>
<protein>
    <recommendedName>
        <fullName evidence="3">Rha family transcriptional regulator</fullName>
    </recommendedName>
</protein>
<name>A0A1Y3PEH8_9BACI</name>
<accession>A0A1Y3PEH8</accession>